<sequence>MINSTDDFQNTTSQRRITYEQYFKEKKYSIFSSLSKFEGHTWIKFSNGSVLSKDGSPTLGVGYTGVDLYRLDFGLSYNLINKFKKYYFKPQIAIGILKSSSNNQDIYSELIEINGPDYYQLELISAESYNNLQLTPLLGFSTGFLFWKKLDLNFNVQGVIGFKAFQKMFFKYNYKGTPQETAIFEGRGTGIYTTFSVGYRFFKH</sequence>
<dbReference type="Proteomes" id="UP000808349">
    <property type="component" value="Unassembled WGS sequence"/>
</dbReference>
<dbReference type="EMBL" id="JADKFW010000010">
    <property type="protein sequence ID" value="MBK9718348.1"/>
    <property type="molecule type" value="Genomic_DNA"/>
</dbReference>
<organism evidence="1 2">
    <name type="scientific">Candidatus Defluviibacterium haderslevense</name>
    <dbReference type="NCBI Taxonomy" id="2981993"/>
    <lineage>
        <taxon>Bacteria</taxon>
        <taxon>Pseudomonadati</taxon>
        <taxon>Bacteroidota</taxon>
        <taxon>Saprospiria</taxon>
        <taxon>Saprospirales</taxon>
        <taxon>Saprospiraceae</taxon>
        <taxon>Candidatus Defluviibacterium</taxon>
    </lineage>
</organism>
<evidence type="ECO:0000313" key="1">
    <source>
        <dbReference type="EMBL" id="MBK9718348.1"/>
    </source>
</evidence>
<comment type="caution">
    <text evidence="1">The sequence shown here is derived from an EMBL/GenBank/DDBJ whole genome shotgun (WGS) entry which is preliminary data.</text>
</comment>
<protein>
    <submittedName>
        <fullName evidence="1">Uncharacterized protein</fullName>
    </submittedName>
</protein>
<evidence type="ECO:0000313" key="2">
    <source>
        <dbReference type="Proteomes" id="UP000808349"/>
    </source>
</evidence>
<name>A0A9D7XI61_9BACT</name>
<reference evidence="1 2" key="1">
    <citation type="submission" date="2020-10" db="EMBL/GenBank/DDBJ databases">
        <title>Connecting structure to function with the recovery of over 1000 high-quality activated sludge metagenome-assembled genomes encoding full-length rRNA genes using long-read sequencing.</title>
        <authorList>
            <person name="Singleton C.M."/>
            <person name="Petriglieri F."/>
            <person name="Kristensen J.M."/>
            <person name="Kirkegaard R.H."/>
            <person name="Michaelsen T.Y."/>
            <person name="Andersen M.H."/>
            <person name="Karst S.M."/>
            <person name="Dueholm M.S."/>
            <person name="Nielsen P.H."/>
            <person name="Albertsen M."/>
        </authorList>
    </citation>
    <scope>NUCLEOTIDE SEQUENCE [LARGE SCALE GENOMIC DNA]</scope>
    <source>
        <strain evidence="1">Ribe_18-Q3-R11-54_BAT3C.373</strain>
    </source>
</reference>
<proteinExistence type="predicted"/>
<gene>
    <name evidence="1" type="ORF">IPO85_12730</name>
</gene>
<accession>A0A9D7XI61</accession>
<dbReference type="AlphaFoldDB" id="A0A9D7XI61"/>